<evidence type="ECO:0000313" key="2">
    <source>
        <dbReference type="Proteomes" id="UP001186974"/>
    </source>
</evidence>
<accession>A0ACC3CV17</accession>
<gene>
    <name evidence="1" type="ORF">LTS18_015048</name>
</gene>
<reference evidence="1" key="1">
    <citation type="submission" date="2024-09" db="EMBL/GenBank/DDBJ databases">
        <title>Black Yeasts Isolated from many extreme environments.</title>
        <authorList>
            <person name="Coleine C."/>
            <person name="Stajich J.E."/>
            <person name="Selbmann L."/>
        </authorList>
    </citation>
    <scope>NUCLEOTIDE SEQUENCE</scope>
    <source>
        <strain evidence="1">CCFEE 5737</strain>
    </source>
</reference>
<sequence>MAGYDGIDPRMTPESPRLSEVPDYTALLAEWTKSKEDAGEWSPTAAGKGLRIGVIKEAFEVLGLTDDVKSVTRLAVDRFEHLGATVSEVSIPLHLVGPSIWTIATRIGLAEYGFQNSPLALLNHPLPGISPPPFDQRAYDILNKHNPSVLNAALNATWLKQFRNEPGLPAKAMMHVWQLRAAYDEALKDYDVLLTPANSRVGSAHPDVENGNVEDKMAP</sequence>
<proteinExistence type="predicted"/>
<name>A0ACC3CV17_9PEZI</name>
<evidence type="ECO:0000313" key="1">
    <source>
        <dbReference type="EMBL" id="KAK3044917.1"/>
    </source>
</evidence>
<organism evidence="1 2">
    <name type="scientific">Coniosporium uncinatum</name>
    <dbReference type="NCBI Taxonomy" id="93489"/>
    <lineage>
        <taxon>Eukaryota</taxon>
        <taxon>Fungi</taxon>
        <taxon>Dikarya</taxon>
        <taxon>Ascomycota</taxon>
        <taxon>Pezizomycotina</taxon>
        <taxon>Dothideomycetes</taxon>
        <taxon>Dothideomycetes incertae sedis</taxon>
        <taxon>Coniosporium</taxon>
    </lineage>
</organism>
<keyword evidence="2" id="KW-1185">Reference proteome</keyword>
<comment type="caution">
    <text evidence="1">The sequence shown here is derived from an EMBL/GenBank/DDBJ whole genome shotgun (WGS) entry which is preliminary data.</text>
</comment>
<feature type="non-terminal residue" evidence="1">
    <location>
        <position position="219"/>
    </location>
</feature>
<dbReference type="Proteomes" id="UP001186974">
    <property type="component" value="Unassembled WGS sequence"/>
</dbReference>
<protein>
    <submittedName>
        <fullName evidence="1">Uncharacterized protein</fullName>
    </submittedName>
</protein>
<dbReference type="EMBL" id="JAWDJW010011271">
    <property type="protein sequence ID" value="KAK3044917.1"/>
    <property type="molecule type" value="Genomic_DNA"/>
</dbReference>